<feature type="domain" description="Chitin-binding type-2" evidence="8">
    <location>
        <begin position="718"/>
        <end position="778"/>
    </location>
</feature>
<dbReference type="GO" id="GO:0005576">
    <property type="term" value="C:extracellular region"/>
    <property type="evidence" value="ECO:0007669"/>
    <property type="project" value="InterPro"/>
</dbReference>
<evidence type="ECO:0000256" key="6">
    <source>
        <dbReference type="SAM" id="MobiDB-lite"/>
    </source>
</evidence>
<dbReference type="AlphaFoldDB" id="T1J190"/>
<keyword evidence="2 7" id="KW-0732">Signal</keyword>
<feature type="domain" description="Chitin-binding type-2" evidence="8">
    <location>
        <begin position="623"/>
        <end position="682"/>
    </location>
</feature>
<feature type="domain" description="Chitin-binding type-2" evidence="8">
    <location>
        <begin position="1005"/>
        <end position="1061"/>
    </location>
</feature>
<dbReference type="GO" id="GO:0008061">
    <property type="term" value="F:chitin binding"/>
    <property type="evidence" value="ECO:0007669"/>
    <property type="project" value="UniProtKB-KW"/>
</dbReference>
<dbReference type="STRING" id="126957.T1J190"/>
<organism evidence="9 10">
    <name type="scientific">Strigamia maritima</name>
    <name type="common">European centipede</name>
    <name type="synonym">Geophilus maritimus</name>
    <dbReference type="NCBI Taxonomy" id="126957"/>
    <lineage>
        <taxon>Eukaryota</taxon>
        <taxon>Metazoa</taxon>
        <taxon>Ecdysozoa</taxon>
        <taxon>Arthropoda</taxon>
        <taxon>Myriapoda</taxon>
        <taxon>Chilopoda</taxon>
        <taxon>Pleurostigmophora</taxon>
        <taxon>Geophilomorpha</taxon>
        <taxon>Linotaeniidae</taxon>
        <taxon>Strigamia</taxon>
    </lineage>
</organism>
<feature type="domain" description="Chitin-binding type-2" evidence="8">
    <location>
        <begin position="244"/>
        <end position="308"/>
    </location>
</feature>
<keyword evidence="4" id="KW-1015">Disulfide bond</keyword>
<dbReference type="HOGENOM" id="CLU_285945_0_0_1"/>
<feature type="domain" description="Chitin-binding type-2" evidence="8">
    <location>
        <begin position="114"/>
        <end position="172"/>
    </location>
</feature>
<dbReference type="PhylomeDB" id="T1J190"/>
<proteinExistence type="predicted"/>
<dbReference type="SMART" id="SM00494">
    <property type="entry name" value="ChtBD2"/>
    <property type="match status" value="14"/>
</dbReference>
<sequence length="1095" mass="122209">MEAIRSAIFILVAVLVFSFAEAQDDSDETFNCPDKKENRKAYYAHHLSCDRYWECDNAGNAKLKTCGNGLAFDDSDPRHERENCDYLFTVDCGDRVELGDAKAQRDALIESDEEFDCPKPNGYFPHHISCDKFWQCEKNRATLKFCGNGLVFDDSADTHENCNYPFTTDCGDRLEIEPPISTQFCPRLHGVFPDEDDCGVFYSCWNGEAKKYNCAAGLAFDQVNRVCVWADQVASCKTTDVAEGFQCPDPATVEQSGSFTRHAHPDDCRKFFVCLEGVARMYGCSIGTVFNTDSSACDDPENVPGCEKYYGDVDLKALKKAQAAGGGFVAKKSRPQQQDDDEDDSYQVCFSGQSQCPQANGRFPVPDQCDAYIICRDGIAETQLCPDGLVFNEKKTRVNSYPCDYPVDVECGTRTRIQSAQPSEHCPHQYGLYSHEDVRNCGQFWNCAAGRAYLFDCPEGLAFNSETLRCDWPDESPTCDPEVFLGFRCPPATPELLEANLGNPRYSHPNECSKFYTCIDGIKPRLISCRSGFVFNPTLNACDDPENVPGCSLINGQCEFPDGFFPDSRQCDKYFECVGGSAVEQLCPDGLVFNDYSTRYARCDLPTAVDCTRRSALQPAQPSLNCPRKWGFFKSSNPRACGQFYRCVDGEAHETDCPEGLVYSDLSGNCEWPDEVDGPCTPEGKKKLLRLNLNYSKDLGSQWVRENEICIVHSTIAVNACPELEGIQVYPHATSCDQFFLCVNGSLTLETCPNGLLFDGLGAVAHFCTYNWQVDCGDRKDFAPPVRTEFCPWLYGIFPITSSCNTQFHKCAEGEAYVTDCEPGLAYDDRTHSCNWPDLLDDCDGTAVTGFQCPSKPTGLSARFYPHPRYPHPALAQQTDVCQSKSNTAYHETHCDKYYACVDGITELIDCPNGLVYIGRGNGLTQHCDYPWRGECGDKLNRNAAIQTEHCEWLYGIFSHETSCTRYWTCWNGTAVEQYCIGGLLYNEETHACDWPQNVNGCQKHPLCKDDPDGRVTLGKSCTRFWQCIGGYPRLMRCAATLVFDKHSRRCVEPPTEDCDVLPTTTVQPNDTGANVPLSAVQKGKPQPFKDPNNQ</sequence>
<feature type="domain" description="Chitin-binding type-2" evidence="8">
    <location>
        <begin position="555"/>
        <end position="613"/>
    </location>
</feature>
<dbReference type="eggNOG" id="ENOG502QTAF">
    <property type="taxonomic scope" value="Eukaryota"/>
</dbReference>
<dbReference type="PANTHER" id="PTHR23301:SF108">
    <property type="entry name" value="OBSTRACTOR D"/>
    <property type="match status" value="1"/>
</dbReference>
<keyword evidence="1" id="KW-0147">Chitin-binding</keyword>
<feature type="domain" description="Chitin-binding type-2" evidence="8">
    <location>
        <begin position="29"/>
        <end position="94"/>
    </location>
</feature>
<dbReference type="Proteomes" id="UP000014500">
    <property type="component" value="Unassembled WGS sequence"/>
</dbReference>
<dbReference type="PROSITE" id="PS50940">
    <property type="entry name" value="CHIT_BIND_II"/>
    <property type="match status" value="14"/>
</dbReference>
<dbReference type="OMA" id="VDDYIYM"/>
<dbReference type="Pfam" id="PF01607">
    <property type="entry name" value="CBM_14"/>
    <property type="match status" value="13"/>
</dbReference>
<feature type="domain" description="Chitin-binding type-2" evidence="8">
    <location>
        <begin position="353"/>
        <end position="413"/>
    </location>
</feature>
<evidence type="ECO:0000256" key="1">
    <source>
        <dbReference type="ARBA" id="ARBA00022669"/>
    </source>
</evidence>
<feature type="chain" id="PRO_5004579835" description="Chitin-binding type-2 domain-containing protein" evidence="7">
    <location>
        <begin position="23"/>
        <end position="1095"/>
    </location>
</feature>
<feature type="domain" description="Chitin-binding type-2" evidence="8">
    <location>
        <begin position="948"/>
        <end position="1004"/>
    </location>
</feature>
<dbReference type="InterPro" id="IPR036508">
    <property type="entry name" value="Chitin-bd_dom_sf"/>
</dbReference>
<feature type="signal peptide" evidence="7">
    <location>
        <begin position="1"/>
        <end position="22"/>
    </location>
</feature>
<feature type="region of interest" description="Disordered" evidence="6">
    <location>
        <begin position="1062"/>
        <end position="1095"/>
    </location>
</feature>
<feature type="domain" description="Chitin-binding type-2" evidence="8">
    <location>
        <begin position="182"/>
        <end position="238"/>
    </location>
</feature>
<feature type="domain" description="Chitin-binding type-2" evidence="8">
    <location>
        <begin position="788"/>
        <end position="845"/>
    </location>
</feature>
<feature type="domain" description="Chitin-binding type-2" evidence="8">
    <location>
        <begin position="879"/>
        <end position="938"/>
    </location>
</feature>
<dbReference type="PANTHER" id="PTHR23301">
    <property type="entry name" value="CHITIN BINDING PERITROPHIN-A"/>
    <property type="match status" value="1"/>
</dbReference>
<evidence type="ECO:0000313" key="10">
    <source>
        <dbReference type="Proteomes" id="UP000014500"/>
    </source>
</evidence>
<dbReference type="SUPFAM" id="SSF57625">
    <property type="entry name" value="Invertebrate chitin-binding proteins"/>
    <property type="match status" value="14"/>
</dbReference>
<evidence type="ECO:0000259" key="8">
    <source>
        <dbReference type="PROSITE" id="PS50940"/>
    </source>
</evidence>
<feature type="compositionally biased region" description="Polar residues" evidence="6">
    <location>
        <begin position="1063"/>
        <end position="1073"/>
    </location>
</feature>
<keyword evidence="3" id="KW-0677">Repeat</keyword>
<evidence type="ECO:0000256" key="2">
    <source>
        <dbReference type="ARBA" id="ARBA00022729"/>
    </source>
</evidence>
<feature type="domain" description="Chitin-binding type-2" evidence="8">
    <location>
        <begin position="423"/>
        <end position="481"/>
    </location>
</feature>
<keyword evidence="10" id="KW-1185">Reference proteome</keyword>
<protein>
    <recommendedName>
        <fullName evidence="8">Chitin-binding type-2 domain-containing protein</fullName>
    </recommendedName>
</protein>
<evidence type="ECO:0000256" key="4">
    <source>
        <dbReference type="ARBA" id="ARBA00023157"/>
    </source>
</evidence>
<dbReference type="EMBL" id="JH431781">
    <property type="status" value="NOT_ANNOTATED_CDS"/>
    <property type="molecule type" value="Genomic_DNA"/>
</dbReference>
<dbReference type="InterPro" id="IPR051940">
    <property type="entry name" value="Chitin_bind-dev_reg"/>
</dbReference>
<keyword evidence="5" id="KW-0325">Glycoprotein</keyword>
<evidence type="ECO:0000256" key="3">
    <source>
        <dbReference type="ARBA" id="ARBA00022737"/>
    </source>
</evidence>
<dbReference type="Gene3D" id="2.170.140.10">
    <property type="entry name" value="Chitin binding domain"/>
    <property type="match status" value="14"/>
</dbReference>
<evidence type="ECO:0000256" key="5">
    <source>
        <dbReference type="ARBA" id="ARBA00023180"/>
    </source>
</evidence>
<dbReference type="InterPro" id="IPR002557">
    <property type="entry name" value="Chitin-bd_dom"/>
</dbReference>
<feature type="domain" description="Chitin-binding type-2" evidence="8">
    <location>
        <begin position="486"/>
        <end position="553"/>
    </location>
</feature>
<evidence type="ECO:0000313" key="9">
    <source>
        <dbReference type="EnsemblMetazoa" id="SMAR007307-PA"/>
    </source>
</evidence>
<reference evidence="10" key="1">
    <citation type="submission" date="2011-05" db="EMBL/GenBank/DDBJ databases">
        <authorList>
            <person name="Richards S.R."/>
            <person name="Qu J."/>
            <person name="Jiang H."/>
            <person name="Jhangiani S.N."/>
            <person name="Agravi P."/>
            <person name="Goodspeed R."/>
            <person name="Gross S."/>
            <person name="Mandapat C."/>
            <person name="Jackson L."/>
            <person name="Mathew T."/>
            <person name="Pu L."/>
            <person name="Thornton R."/>
            <person name="Saada N."/>
            <person name="Wilczek-Boney K.B."/>
            <person name="Lee S."/>
            <person name="Kovar C."/>
            <person name="Wu Y."/>
            <person name="Scherer S.E."/>
            <person name="Worley K.C."/>
            <person name="Muzny D.M."/>
            <person name="Gibbs R."/>
        </authorList>
    </citation>
    <scope>NUCLEOTIDE SEQUENCE</scope>
    <source>
        <strain evidence="10">Brora</strain>
    </source>
</reference>
<evidence type="ECO:0000256" key="7">
    <source>
        <dbReference type="SAM" id="SignalP"/>
    </source>
</evidence>
<reference evidence="9" key="2">
    <citation type="submission" date="2015-02" db="UniProtKB">
        <authorList>
            <consortium name="EnsemblMetazoa"/>
        </authorList>
    </citation>
    <scope>IDENTIFICATION</scope>
</reference>
<name>T1J190_STRMM</name>
<dbReference type="EnsemblMetazoa" id="SMAR007307-RA">
    <property type="protein sequence ID" value="SMAR007307-PA"/>
    <property type="gene ID" value="SMAR007307"/>
</dbReference>
<accession>T1J190</accession>